<protein>
    <submittedName>
        <fullName evidence="2">Uncharacterized protein</fullName>
    </submittedName>
</protein>
<reference evidence="2" key="1">
    <citation type="journal article" date="2020" name="Stud. Mycol.">
        <title>101 Dothideomycetes genomes: a test case for predicting lifestyles and emergence of pathogens.</title>
        <authorList>
            <person name="Haridas S."/>
            <person name="Albert R."/>
            <person name="Binder M."/>
            <person name="Bloem J."/>
            <person name="Labutti K."/>
            <person name="Salamov A."/>
            <person name="Andreopoulos B."/>
            <person name="Baker S."/>
            <person name="Barry K."/>
            <person name="Bills G."/>
            <person name="Bluhm B."/>
            <person name="Cannon C."/>
            <person name="Castanera R."/>
            <person name="Culley D."/>
            <person name="Daum C."/>
            <person name="Ezra D."/>
            <person name="Gonzalez J."/>
            <person name="Henrissat B."/>
            <person name="Kuo A."/>
            <person name="Liang C."/>
            <person name="Lipzen A."/>
            <person name="Lutzoni F."/>
            <person name="Magnuson J."/>
            <person name="Mondo S."/>
            <person name="Nolan M."/>
            <person name="Ohm R."/>
            <person name="Pangilinan J."/>
            <person name="Park H.-J."/>
            <person name="Ramirez L."/>
            <person name="Alfaro M."/>
            <person name="Sun H."/>
            <person name="Tritt A."/>
            <person name="Yoshinaga Y."/>
            <person name="Zwiers L.-H."/>
            <person name="Turgeon B."/>
            <person name="Goodwin S."/>
            <person name="Spatafora J."/>
            <person name="Crous P."/>
            <person name="Grigoriev I."/>
        </authorList>
    </citation>
    <scope>NUCLEOTIDE SEQUENCE</scope>
    <source>
        <strain evidence="2">CBS 122367</strain>
    </source>
</reference>
<accession>A0A6G1JDZ9</accession>
<evidence type="ECO:0000313" key="3">
    <source>
        <dbReference type="Proteomes" id="UP000799291"/>
    </source>
</evidence>
<dbReference type="EMBL" id="MU005573">
    <property type="protein sequence ID" value="KAF2688395.1"/>
    <property type="molecule type" value="Genomic_DNA"/>
</dbReference>
<proteinExistence type="predicted"/>
<dbReference type="Proteomes" id="UP000799291">
    <property type="component" value="Unassembled WGS sequence"/>
</dbReference>
<organism evidence="2 3">
    <name type="scientific">Lentithecium fluviatile CBS 122367</name>
    <dbReference type="NCBI Taxonomy" id="1168545"/>
    <lineage>
        <taxon>Eukaryota</taxon>
        <taxon>Fungi</taxon>
        <taxon>Dikarya</taxon>
        <taxon>Ascomycota</taxon>
        <taxon>Pezizomycotina</taxon>
        <taxon>Dothideomycetes</taxon>
        <taxon>Pleosporomycetidae</taxon>
        <taxon>Pleosporales</taxon>
        <taxon>Massarineae</taxon>
        <taxon>Lentitheciaceae</taxon>
        <taxon>Lentithecium</taxon>
    </lineage>
</organism>
<feature type="region of interest" description="Disordered" evidence="1">
    <location>
        <begin position="142"/>
        <end position="169"/>
    </location>
</feature>
<sequence length="191" mass="20495">MFIVDWYTAHECHPVLKRRRCAVQYRCKYHYARSTSRAAGSLSISYSISRRGPLPPLAGFFFGLGGGPAGRFRLRFASFFLSSSVSSSSESSSSSSSSLPLALSLSWSASSGLWPPTQSSKSSISSSDSPSMSLTYSTSAAPFSSSYSFSTSSSSSIPSSRSSSRCACPSFSRPRITRFHTLCSTFSGRSP</sequence>
<gene>
    <name evidence="2" type="ORF">K458DRAFT_147472</name>
</gene>
<dbReference type="AlphaFoldDB" id="A0A6G1JDZ9"/>
<keyword evidence="3" id="KW-1185">Reference proteome</keyword>
<evidence type="ECO:0000313" key="2">
    <source>
        <dbReference type="EMBL" id="KAF2688395.1"/>
    </source>
</evidence>
<evidence type="ECO:0000256" key="1">
    <source>
        <dbReference type="SAM" id="MobiDB-lite"/>
    </source>
</evidence>
<name>A0A6G1JDZ9_9PLEO</name>